<accession>A0ABS6JL01</accession>
<dbReference type="NCBIfam" id="NF009466">
    <property type="entry name" value="PRK12826.1-2"/>
    <property type="match status" value="1"/>
</dbReference>
<comment type="similarity">
    <text evidence="1">Belongs to the short-chain dehydrogenases/reductases (SDR) family.</text>
</comment>
<dbReference type="InterPro" id="IPR020904">
    <property type="entry name" value="Sc_DH/Rdtase_CS"/>
</dbReference>
<evidence type="ECO:0000256" key="1">
    <source>
        <dbReference type="ARBA" id="ARBA00006484"/>
    </source>
</evidence>
<dbReference type="Pfam" id="PF13561">
    <property type="entry name" value="adh_short_C2"/>
    <property type="match status" value="1"/>
</dbReference>
<dbReference type="EMBL" id="JAHQCS010000174">
    <property type="protein sequence ID" value="MBU9714343.1"/>
    <property type="molecule type" value="Genomic_DNA"/>
</dbReference>
<protein>
    <submittedName>
        <fullName evidence="4">3-oxoacyl-ACP reductase FabG</fullName>
        <ecNumber evidence="4">1.1.1.100</ecNumber>
    </submittedName>
</protein>
<dbReference type="SMART" id="SM00822">
    <property type="entry name" value="PKS_KR"/>
    <property type="match status" value="1"/>
</dbReference>
<dbReference type="NCBIfam" id="NF005559">
    <property type="entry name" value="PRK07231.1"/>
    <property type="match status" value="1"/>
</dbReference>
<evidence type="ECO:0000256" key="2">
    <source>
        <dbReference type="ARBA" id="ARBA00023002"/>
    </source>
</evidence>
<reference evidence="4 5" key="1">
    <citation type="submission" date="2021-06" db="EMBL/GenBank/DDBJ databases">
        <title>Bacillus sp. RD4P76, an endophyte from a halophyte.</title>
        <authorList>
            <person name="Sun J.-Q."/>
        </authorList>
    </citation>
    <scope>NUCLEOTIDE SEQUENCE [LARGE SCALE GENOMIC DNA]</scope>
    <source>
        <strain evidence="4 5">CGMCC 1.15917</strain>
    </source>
</reference>
<comment type="caution">
    <text evidence="4">The sequence shown here is derived from an EMBL/GenBank/DDBJ whole genome shotgun (WGS) entry which is preliminary data.</text>
</comment>
<evidence type="ECO:0000259" key="3">
    <source>
        <dbReference type="SMART" id="SM00822"/>
    </source>
</evidence>
<dbReference type="InterPro" id="IPR057326">
    <property type="entry name" value="KR_dom"/>
</dbReference>
<dbReference type="InterPro" id="IPR002347">
    <property type="entry name" value="SDR_fam"/>
</dbReference>
<feature type="domain" description="Ketoreductase" evidence="3">
    <location>
        <begin position="4"/>
        <end position="185"/>
    </location>
</feature>
<dbReference type="NCBIfam" id="NF004198">
    <property type="entry name" value="PRK05653.1-3"/>
    <property type="match status" value="1"/>
</dbReference>
<name>A0ABS6JL01_9BACI</name>
<dbReference type="GO" id="GO:0004316">
    <property type="term" value="F:3-oxoacyl-[acyl-carrier-protein] reductase (NADPH) activity"/>
    <property type="evidence" value="ECO:0007669"/>
    <property type="project" value="UniProtKB-EC"/>
</dbReference>
<dbReference type="PANTHER" id="PTHR42760:SF133">
    <property type="entry name" value="3-OXOACYL-[ACYL-CARRIER-PROTEIN] REDUCTASE"/>
    <property type="match status" value="1"/>
</dbReference>
<evidence type="ECO:0000313" key="5">
    <source>
        <dbReference type="Proteomes" id="UP000784880"/>
    </source>
</evidence>
<dbReference type="Proteomes" id="UP000784880">
    <property type="component" value="Unassembled WGS sequence"/>
</dbReference>
<dbReference type="PROSITE" id="PS00061">
    <property type="entry name" value="ADH_SHORT"/>
    <property type="match status" value="1"/>
</dbReference>
<dbReference type="PANTHER" id="PTHR42760">
    <property type="entry name" value="SHORT-CHAIN DEHYDROGENASES/REDUCTASES FAMILY MEMBER"/>
    <property type="match status" value="1"/>
</dbReference>
<evidence type="ECO:0000313" key="4">
    <source>
        <dbReference type="EMBL" id="MBU9714343.1"/>
    </source>
</evidence>
<keyword evidence="5" id="KW-1185">Reference proteome</keyword>
<keyword evidence="2 4" id="KW-0560">Oxidoreductase</keyword>
<dbReference type="EC" id="1.1.1.100" evidence="4"/>
<sequence>MANKVVVITGAAGGIGSAAARLFAEQGDSVVVADYVEDVGQKTVDSLHVAEGTKGHLFVQVDVSNSESVNAMVENVLRHFGRIDVLVNNAGITRDAMFRKMTEEQWHQVMNVNLNGVFYCGKAVLPAMLEQGHGIIINTSSVVGVHGNIGQTNYAATKSAVIGMTKTWAKELGPKGIRVNAVAPGFINTAMVANMPEKIIDQLKEKVALRRLGEPEDIGKAYVFLSSEDASYINGTVLEVNGGLTI</sequence>
<proteinExistence type="inferred from homology"/>
<gene>
    <name evidence="4" type="primary">fabG</name>
    <name evidence="4" type="ORF">KS419_21615</name>
</gene>
<organism evidence="4 5">
    <name type="scientific">Evansella tamaricis</name>
    <dbReference type="NCBI Taxonomy" id="2069301"/>
    <lineage>
        <taxon>Bacteria</taxon>
        <taxon>Bacillati</taxon>
        <taxon>Bacillota</taxon>
        <taxon>Bacilli</taxon>
        <taxon>Bacillales</taxon>
        <taxon>Bacillaceae</taxon>
        <taxon>Evansella</taxon>
    </lineage>
</organism>
<dbReference type="RefSeq" id="WP_217068834.1">
    <property type="nucleotide sequence ID" value="NZ_JAHQCS010000174.1"/>
</dbReference>